<evidence type="ECO:0000256" key="5">
    <source>
        <dbReference type="ARBA" id="ARBA00022598"/>
    </source>
</evidence>
<dbReference type="EMBL" id="UOEZ01000015">
    <property type="protein sequence ID" value="VAW34970.1"/>
    <property type="molecule type" value="Genomic_DNA"/>
</dbReference>
<accession>A0A3B0V250</accession>
<keyword evidence="7" id="KW-0067">ATP-binding</keyword>
<evidence type="ECO:0000256" key="10">
    <source>
        <dbReference type="ARBA" id="ARBA00047937"/>
    </source>
</evidence>
<dbReference type="EC" id="6.1.1.14" evidence="3"/>
<dbReference type="PANTHER" id="PTHR30075">
    <property type="entry name" value="GLYCYL-TRNA SYNTHETASE"/>
    <property type="match status" value="1"/>
</dbReference>
<dbReference type="NCBIfam" id="TIGR00211">
    <property type="entry name" value="glyS"/>
    <property type="match status" value="1"/>
</dbReference>
<dbReference type="GO" id="GO:0004814">
    <property type="term" value="F:arginine-tRNA ligase activity"/>
    <property type="evidence" value="ECO:0007669"/>
    <property type="project" value="InterPro"/>
</dbReference>
<evidence type="ECO:0000256" key="8">
    <source>
        <dbReference type="ARBA" id="ARBA00022917"/>
    </source>
</evidence>
<dbReference type="Pfam" id="PF02092">
    <property type="entry name" value="tRNA_synt_2f"/>
    <property type="match status" value="1"/>
</dbReference>
<dbReference type="GO" id="GO:0006426">
    <property type="term" value="P:glycyl-tRNA aminoacylation"/>
    <property type="evidence" value="ECO:0007669"/>
    <property type="project" value="InterPro"/>
</dbReference>
<dbReference type="PROSITE" id="PS50861">
    <property type="entry name" value="AA_TRNA_LIGASE_II_GLYAB"/>
    <property type="match status" value="1"/>
</dbReference>
<name>A0A3B0V250_9ZZZZ</name>
<dbReference type="GO" id="GO:0006420">
    <property type="term" value="P:arginyl-tRNA aminoacylation"/>
    <property type="evidence" value="ECO:0007669"/>
    <property type="project" value="InterPro"/>
</dbReference>
<protein>
    <recommendedName>
        <fullName evidence="3">glycine--tRNA ligase</fullName>
        <ecNumber evidence="3">6.1.1.14</ecNumber>
    </recommendedName>
</protein>
<evidence type="ECO:0000256" key="3">
    <source>
        <dbReference type="ARBA" id="ARBA00012829"/>
    </source>
</evidence>
<keyword evidence="6" id="KW-0547">Nucleotide-binding</keyword>
<evidence type="ECO:0000256" key="7">
    <source>
        <dbReference type="ARBA" id="ARBA00022840"/>
    </source>
</evidence>
<dbReference type="AlphaFoldDB" id="A0A3B0V250"/>
<dbReference type="GO" id="GO:0005829">
    <property type="term" value="C:cytosol"/>
    <property type="evidence" value="ECO:0007669"/>
    <property type="project" value="TreeGrafter"/>
</dbReference>
<evidence type="ECO:0000256" key="4">
    <source>
        <dbReference type="ARBA" id="ARBA00022490"/>
    </source>
</evidence>
<evidence type="ECO:0000256" key="6">
    <source>
        <dbReference type="ARBA" id="ARBA00022741"/>
    </source>
</evidence>
<dbReference type="SUPFAM" id="SSF109604">
    <property type="entry name" value="HD-domain/PDEase-like"/>
    <property type="match status" value="1"/>
</dbReference>
<comment type="subcellular location">
    <subcellularLocation>
        <location evidence="1">Cytoplasm</location>
    </subcellularLocation>
</comment>
<dbReference type="InterPro" id="IPR015944">
    <property type="entry name" value="Gly-tRNA-synth_bsu"/>
</dbReference>
<dbReference type="InterPro" id="IPR008909">
    <property type="entry name" value="DALR_anticod-bd"/>
</dbReference>
<gene>
    <name evidence="12" type="ORF">MNBD_DELTA02-208</name>
</gene>
<keyword evidence="9 12" id="KW-0030">Aminoacyl-tRNA synthetase</keyword>
<reference evidence="12" key="1">
    <citation type="submission" date="2018-06" db="EMBL/GenBank/DDBJ databases">
        <authorList>
            <person name="Zhirakovskaya E."/>
        </authorList>
    </citation>
    <scope>NUCLEOTIDE SEQUENCE</scope>
</reference>
<sequence length="376" mass="41133">TPLTDNVEALKGVVFQAKLGSSYEKVERFTRLALYIGRWIEWCDALEADKGLEGFLKDKRSGTGKAGRSHQLGRASMLAKADLVSGVVGEFPSLQGVMGAEFARRGGEAGEVVAAIGEHYLPVSAGGKLPQSTAGAIISIADKLDTITGCFGVGRIPTGAADPYALRRAALGIIRIILDKGWAVELDSLVARAVALVGDKLTRDAEEVEADVLEFIRERLRNYLKGEGLPHDSIEAALCTPWFDIADAVKRIRALEKFKEHPACESLVVSFKRVSNILKGQDARGLPTPSIFEDDAERALFEVYSEIAPVIREAEGKGDYALVFEKLASIKDVIDKFFDDVMVMAEDEKLRRNRLILLGSIRDLYWRIADLSKLVV</sequence>
<feature type="domain" description="DALR anticodon binding" evidence="11">
    <location>
        <begin position="271"/>
        <end position="362"/>
    </location>
</feature>
<evidence type="ECO:0000256" key="9">
    <source>
        <dbReference type="ARBA" id="ARBA00023146"/>
    </source>
</evidence>
<dbReference type="PANTHER" id="PTHR30075:SF2">
    <property type="entry name" value="GLYCINE--TRNA LIGASE, CHLOROPLASTIC_MITOCHONDRIAL 2"/>
    <property type="match status" value="1"/>
</dbReference>
<dbReference type="Pfam" id="PF05746">
    <property type="entry name" value="DALR_1"/>
    <property type="match status" value="1"/>
</dbReference>
<organism evidence="12">
    <name type="scientific">hydrothermal vent metagenome</name>
    <dbReference type="NCBI Taxonomy" id="652676"/>
    <lineage>
        <taxon>unclassified sequences</taxon>
        <taxon>metagenomes</taxon>
        <taxon>ecological metagenomes</taxon>
    </lineage>
</organism>
<evidence type="ECO:0000259" key="11">
    <source>
        <dbReference type="Pfam" id="PF05746"/>
    </source>
</evidence>
<keyword evidence="8" id="KW-0648">Protein biosynthesis</keyword>
<keyword evidence="5 12" id="KW-0436">Ligase</keyword>
<comment type="similarity">
    <text evidence="2">Belongs to the class-II aminoacyl-tRNA synthetase family.</text>
</comment>
<evidence type="ECO:0000313" key="12">
    <source>
        <dbReference type="EMBL" id="VAW34970.1"/>
    </source>
</evidence>
<dbReference type="InterPro" id="IPR006194">
    <property type="entry name" value="Gly-tRNA-synth_heterodimer"/>
</dbReference>
<dbReference type="GO" id="GO:0004820">
    <property type="term" value="F:glycine-tRNA ligase activity"/>
    <property type="evidence" value="ECO:0007669"/>
    <property type="project" value="UniProtKB-EC"/>
</dbReference>
<feature type="non-terminal residue" evidence="12">
    <location>
        <position position="1"/>
    </location>
</feature>
<evidence type="ECO:0000256" key="2">
    <source>
        <dbReference type="ARBA" id="ARBA00008226"/>
    </source>
</evidence>
<keyword evidence="4" id="KW-0963">Cytoplasm</keyword>
<comment type="catalytic activity">
    <reaction evidence="10">
        <text>tRNA(Gly) + glycine + ATP = glycyl-tRNA(Gly) + AMP + diphosphate</text>
        <dbReference type="Rhea" id="RHEA:16013"/>
        <dbReference type="Rhea" id="RHEA-COMP:9664"/>
        <dbReference type="Rhea" id="RHEA-COMP:9683"/>
        <dbReference type="ChEBI" id="CHEBI:30616"/>
        <dbReference type="ChEBI" id="CHEBI:33019"/>
        <dbReference type="ChEBI" id="CHEBI:57305"/>
        <dbReference type="ChEBI" id="CHEBI:78442"/>
        <dbReference type="ChEBI" id="CHEBI:78522"/>
        <dbReference type="ChEBI" id="CHEBI:456215"/>
        <dbReference type="EC" id="6.1.1.14"/>
    </reaction>
</comment>
<dbReference type="GO" id="GO:0005524">
    <property type="term" value="F:ATP binding"/>
    <property type="evidence" value="ECO:0007669"/>
    <property type="project" value="UniProtKB-KW"/>
</dbReference>
<evidence type="ECO:0000256" key="1">
    <source>
        <dbReference type="ARBA" id="ARBA00004496"/>
    </source>
</evidence>
<proteinExistence type="inferred from homology"/>